<dbReference type="SUPFAM" id="SSF48452">
    <property type="entry name" value="TPR-like"/>
    <property type="match status" value="1"/>
</dbReference>
<name>A0A381ULU3_9ZZZZ</name>
<dbReference type="EMBL" id="UINC01006479">
    <property type="protein sequence ID" value="SVA27763.1"/>
    <property type="molecule type" value="Genomic_DNA"/>
</dbReference>
<reference evidence="1" key="1">
    <citation type="submission" date="2018-05" db="EMBL/GenBank/DDBJ databases">
        <authorList>
            <person name="Lanie J.A."/>
            <person name="Ng W.-L."/>
            <person name="Kazmierczak K.M."/>
            <person name="Andrzejewski T.M."/>
            <person name="Davidsen T.M."/>
            <person name="Wayne K.J."/>
            <person name="Tettelin H."/>
            <person name="Glass J.I."/>
            <person name="Rusch D."/>
            <person name="Podicherti R."/>
            <person name="Tsui H.-C.T."/>
            <person name="Winkler M.E."/>
        </authorList>
    </citation>
    <scope>NUCLEOTIDE SEQUENCE</scope>
</reference>
<sequence>MVRARYVVESEEWQVQPITDDSSAAELLATGISAVETGDLMTAEAAAAKLKAMAEDDSPATGIMYREVAALVRLARGQGDAAVALMDEALEIVDGMRLPNGAANPVKPPYELYGEILLELDRPAEAVDMFATSLRRMAGRSRSLLGMARSAVRSGDHDAAGEHYARLLSNWQGRGALPGYEEASRFVQQTNEQ</sequence>
<gene>
    <name evidence="1" type="ORF">METZ01_LOCUS80617</name>
</gene>
<accession>A0A381ULU3</accession>
<evidence type="ECO:0000313" key="1">
    <source>
        <dbReference type="EMBL" id="SVA27763.1"/>
    </source>
</evidence>
<protein>
    <recommendedName>
        <fullName evidence="2">Tetratricopeptide repeat protein</fullName>
    </recommendedName>
</protein>
<proteinExistence type="predicted"/>
<dbReference type="Gene3D" id="1.25.40.10">
    <property type="entry name" value="Tetratricopeptide repeat domain"/>
    <property type="match status" value="1"/>
</dbReference>
<evidence type="ECO:0008006" key="2">
    <source>
        <dbReference type="Google" id="ProtNLM"/>
    </source>
</evidence>
<dbReference type="InterPro" id="IPR011990">
    <property type="entry name" value="TPR-like_helical_dom_sf"/>
</dbReference>
<dbReference type="AlphaFoldDB" id="A0A381ULU3"/>
<organism evidence="1">
    <name type="scientific">marine metagenome</name>
    <dbReference type="NCBI Taxonomy" id="408172"/>
    <lineage>
        <taxon>unclassified sequences</taxon>
        <taxon>metagenomes</taxon>
        <taxon>ecological metagenomes</taxon>
    </lineage>
</organism>